<feature type="compositionally biased region" description="Polar residues" evidence="2">
    <location>
        <begin position="1"/>
        <end position="13"/>
    </location>
</feature>
<evidence type="ECO:0000259" key="3">
    <source>
        <dbReference type="PROSITE" id="PS51670"/>
    </source>
</evidence>
<evidence type="ECO:0000313" key="5">
    <source>
        <dbReference type="WBParaSite" id="Hba_09031"/>
    </source>
</evidence>
<feature type="compositionally biased region" description="Basic and acidic residues" evidence="2">
    <location>
        <begin position="16"/>
        <end position="26"/>
    </location>
</feature>
<keyword evidence="4" id="KW-1185">Reference proteome</keyword>
<evidence type="ECO:0000313" key="4">
    <source>
        <dbReference type="Proteomes" id="UP000095283"/>
    </source>
</evidence>
<feature type="compositionally biased region" description="Basic and acidic residues" evidence="2">
    <location>
        <begin position="48"/>
        <end position="59"/>
    </location>
</feature>
<feature type="compositionally biased region" description="Polar residues" evidence="2">
    <location>
        <begin position="36"/>
        <end position="46"/>
    </location>
</feature>
<feature type="region of interest" description="Disordered" evidence="2">
    <location>
        <begin position="287"/>
        <end position="308"/>
    </location>
</feature>
<proteinExistence type="predicted"/>
<name>A0A1I7WV06_HETBA</name>
<sequence>MKSNGAESVTTQVPMKIEEIVDQEKGPEDEDERQKNISIEETTTVGTKKPEKVGTKENMDEKEDDINVSSRHKSNDERKPKEKKVTKSVKEEPKNQEELENTPLVKVDGEVKVAIAIDGETKNRHHKSEANRGLSDEDSYNKISDGIKIKQKLKNSGKEEDKTNRKDYSEEQESKEIENEMGSFEKFDGKIQKQESTRNSTTEEKNINEDDECEPDGISTYNNDIASSINTISSTSDKMSSEEVSKTKFIKDDYHNFDITKCIDEEDIDDSNDISESTKEREKKLKKLEKMNKRRSHENIKKRKERRLETKCKKDIKKKNESSFQKGENTDYQLSKESMNKINSGHIIDEVHASEDLEIMKLNGKEHNFGLNCASETDEFPQKCIAWQKAGFCESNQATQYLWCRKTCLCKWRRS</sequence>
<feature type="compositionally biased region" description="Basic residues" evidence="2">
    <location>
        <begin position="292"/>
        <end position="305"/>
    </location>
</feature>
<feature type="region of interest" description="Disordered" evidence="2">
    <location>
        <begin position="1"/>
        <end position="225"/>
    </location>
</feature>
<evidence type="ECO:0000256" key="1">
    <source>
        <dbReference type="PROSITE-ProRule" id="PRU01005"/>
    </source>
</evidence>
<organism evidence="4 5">
    <name type="scientific">Heterorhabditis bacteriophora</name>
    <name type="common">Entomopathogenic nematode worm</name>
    <dbReference type="NCBI Taxonomy" id="37862"/>
    <lineage>
        <taxon>Eukaryota</taxon>
        <taxon>Metazoa</taxon>
        <taxon>Ecdysozoa</taxon>
        <taxon>Nematoda</taxon>
        <taxon>Chromadorea</taxon>
        <taxon>Rhabditida</taxon>
        <taxon>Rhabditina</taxon>
        <taxon>Rhabditomorpha</taxon>
        <taxon>Strongyloidea</taxon>
        <taxon>Heterorhabditidae</taxon>
        <taxon>Heterorhabditis</taxon>
    </lineage>
</organism>
<reference evidence="5" key="1">
    <citation type="submission" date="2016-11" db="UniProtKB">
        <authorList>
            <consortium name="WormBaseParasite"/>
        </authorList>
    </citation>
    <scope>IDENTIFICATION</scope>
</reference>
<comment type="caution">
    <text evidence="1">Lacks conserved residue(s) required for the propagation of feature annotation.</text>
</comment>
<dbReference type="Proteomes" id="UP000095283">
    <property type="component" value="Unplaced"/>
</dbReference>
<feature type="domain" description="ShKT" evidence="3">
    <location>
        <begin position="373"/>
        <end position="410"/>
    </location>
</feature>
<dbReference type="AlphaFoldDB" id="A0A1I7WV06"/>
<dbReference type="WBParaSite" id="Hba_09031">
    <property type="protein sequence ID" value="Hba_09031"/>
    <property type="gene ID" value="Hba_09031"/>
</dbReference>
<dbReference type="InterPro" id="IPR003582">
    <property type="entry name" value="ShKT_dom"/>
</dbReference>
<protein>
    <submittedName>
        <fullName evidence="5">ShKT domain-containing protein</fullName>
    </submittedName>
</protein>
<feature type="compositionally biased region" description="Basic and acidic residues" evidence="2">
    <location>
        <begin position="73"/>
        <end position="97"/>
    </location>
</feature>
<dbReference type="PROSITE" id="PS51670">
    <property type="entry name" value="SHKT"/>
    <property type="match status" value="1"/>
</dbReference>
<feature type="compositionally biased region" description="Basic and acidic residues" evidence="2">
    <location>
        <begin position="156"/>
        <end position="208"/>
    </location>
</feature>
<accession>A0A1I7WV06</accession>
<evidence type="ECO:0000256" key="2">
    <source>
        <dbReference type="SAM" id="MobiDB-lite"/>
    </source>
</evidence>